<dbReference type="Pfam" id="PF01259">
    <property type="entry name" value="SAICAR_synt"/>
    <property type="match status" value="1"/>
</dbReference>
<keyword evidence="3" id="KW-0436">Ligase</keyword>
<reference evidence="9 10" key="1">
    <citation type="submission" date="2024-09" db="EMBL/GenBank/DDBJ databases">
        <title>Genome sequencing and assembly of Phytophthora oleae, isolate VK10A, causative agent of rot of olive drupes.</title>
        <authorList>
            <person name="Conti Taguali S."/>
            <person name="Riolo M."/>
            <person name="La Spada F."/>
            <person name="Cacciola S.O."/>
            <person name="Dionisio G."/>
        </authorList>
    </citation>
    <scope>NUCLEOTIDE SEQUENCE [LARGE SCALE GENOMIC DNA]</scope>
    <source>
        <strain evidence="9 10">VK10A</strain>
    </source>
</reference>
<evidence type="ECO:0000256" key="3">
    <source>
        <dbReference type="ARBA" id="ARBA00022598"/>
    </source>
</evidence>
<dbReference type="GO" id="GO:0004639">
    <property type="term" value="F:phosphoribosylaminoimidazolesuccinocarboxamide synthase activity"/>
    <property type="evidence" value="ECO:0007669"/>
    <property type="project" value="UniProtKB-EC"/>
</dbReference>
<dbReference type="PANTHER" id="PTHR43700">
    <property type="entry name" value="PHOSPHORIBOSYLAMINOIMIDAZOLE-SUCCINOCARBOXAMIDE SYNTHASE"/>
    <property type="match status" value="1"/>
</dbReference>
<evidence type="ECO:0000256" key="4">
    <source>
        <dbReference type="ARBA" id="ARBA00022741"/>
    </source>
</evidence>
<dbReference type="Proteomes" id="UP001632037">
    <property type="component" value="Unassembled WGS sequence"/>
</dbReference>
<evidence type="ECO:0000259" key="8">
    <source>
        <dbReference type="Pfam" id="PF01259"/>
    </source>
</evidence>
<feature type="domain" description="SAICAR synthetase/ADE2 N-terminal" evidence="8">
    <location>
        <begin position="35"/>
        <end position="184"/>
    </location>
</feature>
<comment type="pathway">
    <text evidence="1">Purine metabolism; IMP biosynthesis via de novo pathway; 5-amino-1-(5-phospho-D-ribosyl)imidazole-4-carboxamide from 5-amino-1-(5-phospho-D-ribosyl)imidazole-4-carboxylate: step 1/2.</text>
</comment>
<dbReference type="InterPro" id="IPR028923">
    <property type="entry name" value="SAICAR_synt/ADE2_N"/>
</dbReference>
<dbReference type="PANTHER" id="PTHR43700:SF1">
    <property type="entry name" value="PHOSPHORIBOSYLAMINOIMIDAZOLE-SUCCINOCARBOXAMIDE SYNTHASE"/>
    <property type="match status" value="1"/>
</dbReference>
<evidence type="ECO:0000313" key="9">
    <source>
        <dbReference type="EMBL" id="KAL3660373.1"/>
    </source>
</evidence>
<dbReference type="AlphaFoldDB" id="A0ABD3F0Q8"/>
<organism evidence="9 10">
    <name type="scientific">Phytophthora oleae</name>
    <dbReference type="NCBI Taxonomy" id="2107226"/>
    <lineage>
        <taxon>Eukaryota</taxon>
        <taxon>Sar</taxon>
        <taxon>Stramenopiles</taxon>
        <taxon>Oomycota</taxon>
        <taxon>Peronosporomycetes</taxon>
        <taxon>Peronosporales</taxon>
        <taxon>Peronosporaceae</taxon>
        <taxon>Phytophthora</taxon>
    </lineage>
</organism>
<dbReference type="SUPFAM" id="SSF56104">
    <property type="entry name" value="SAICAR synthase-like"/>
    <property type="match status" value="1"/>
</dbReference>
<dbReference type="GO" id="GO:0006164">
    <property type="term" value="P:purine nucleotide biosynthetic process"/>
    <property type="evidence" value="ECO:0007669"/>
    <property type="project" value="UniProtKB-KW"/>
</dbReference>
<evidence type="ECO:0000256" key="6">
    <source>
        <dbReference type="ARBA" id="ARBA00022840"/>
    </source>
</evidence>
<evidence type="ECO:0000256" key="7">
    <source>
        <dbReference type="ARBA" id="ARBA00030409"/>
    </source>
</evidence>
<protein>
    <recommendedName>
        <fullName evidence="2">phosphoribosylaminoimidazolesuccinocarboxamide synthase</fullName>
        <ecNumber evidence="2">6.3.2.6</ecNumber>
    </recommendedName>
    <alternativeName>
        <fullName evidence="7">SAICAR synthetase</fullName>
    </alternativeName>
</protein>
<comment type="caution">
    <text evidence="9">The sequence shown here is derived from an EMBL/GenBank/DDBJ whole genome shotgun (WGS) entry which is preliminary data.</text>
</comment>
<dbReference type="Gene3D" id="3.30.200.20">
    <property type="entry name" value="Phosphorylase Kinase, domain 1"/>
    <property type="match status" value="1"/>
</dbReference>
<accession>A0ABD3F0Q8</accession>
<proteinExistence type="predicted"/>
<evidence type="ECO:0000256" key="1">
    <source>
        <dbReference type="ARBA" id="ARBA00004672"/>
    </source>
</evidence>
<keyword evidence="10" id="KW-1185">Reference proteome</keyword>
<dbReference type="GO" id="GO:0005524">
    <property type="term" value="F:ATP binding"/>
    <property type="evidence" value="ECO:0007669"/>
    <property type="project" value="UniProtKB-KW"/>
</dbReference>
<name>A0ABD3F0Q8_9STRA</name>
<evidence type="ECO:0000256" key="5">
    <source>
        <dbReference type="ARBA" id="ARBA00022755"/>
    </source>
</evidence>
<dbReference type="EC" id="6.3.2.6" evidence="2"/>
<evidence type="ECO:0000256" key="2">
    <source>
        <dbReference type="ARBA" id="ARBA00012217"/>
    </source>
</evidence>
<sequence>MGVVVGKAEKHTPTCLSKLENDQTLTATSLALFKDRVQLVATDRQSDFDRALATVHHVLVQTSVWWFNQTKNIVANHLLGLTLSCYKSPLFLAEFTVPVYITGPTITSMFINNKNGSRDFFGHKLEDGYIQHQKLPRYLVGQGDEHDECILGVEVRSECMPQEQWDYFEKKAPALFTFGQGQAKRH</sequence>
<gene>
    <name evidence="9" type="ORF">V7S43_014526</name>
</gene>
<dbReference type="EMBL" id="JBIMZQ010000041">
    <property type="protein sequence ID" value="KAL3660373.1"/>
    <property type="molecule type" value="Genomic_DNA"/>
</dbReference>
<keyword evidence="6" id="KW-0067">ATP-binding</keyword>
<keyword evidence="5" id="KW-0658">Purine biosynthesis</keyword>
<keyword evidence="4" id="KW-0547">Nucleotide-binding</keyword>
<evidence type="ECO:0000313" key="10">
    <source>
        <dbReference type="Proteomes" id="UP001632037"/>
    </source>
</evidence>